<accession>A0A844FY64</accession>
<dbReference type="PANTHER" id="PTHR30290">
    <property type="entry name" value="PERIPLASMIC BINDING COMPONENT OF ABC TRANSPORTER"/>
    <property type="match status" value="1"/>
</dbReference>
<dbReference type="Proteomes" id="UP000435649">
    <property type="component" value="Unassembled WGS sequence"/>
</dbReference>
<feature type="domain" description="Solute-binding protein family 5" evidence="5">
    <location>
        <begin position="128"/>
        <end position="519"/>
    </location>
</feature>
<dbReference type="InterPro" id="IPR039424">
    <property type="entry name" value="SBP_5"/>
</dbReference>
<keyword evidence="4" id="KW-0472">Membrane</keyword>
<evidence type="ECO:0000256" key="2">
    <source>
        <dbReference type="ARBA" id="ARBA00022448"/>
    </source>
</evidence>
<dbReference type="GO" id="GO:0030288">
    <property type="term" value="C:outer membrane-bounded periplasmic space"/>
    <property type="evidence" value="ECO:0007669"/>
    <property type="project" value="UniProtKB-ARBA"/>
</dbReference>
<dbReference type="Gene3D" id="3.40.190.10">
    <property type="entry name" value="Periplasmic binding protein-like II"/>
    <property type="match status" value="1"/>
</dbReference>
<evidence type="ECO:0000259" key="5">
    <source>
        <dbReference type="Pfam" id="PF00496"/>
    </source>
</evidence>
<dbReference type="EMBL" id="VUNS01000003">
    <property type="protein sequence ID" value="MST96240.1"/>
    <property type="molecule type" value="Genomic_DNA"/>
</dbReference>
<dbReference type="FunFam" id="3.10.105.10:FF:000006">
    <property type="entry name" value="Peptide ABC transporter substrate-binding protein"/>
    <property type="match status" value="1"/>
</dbReference>
<evidence type="ECO:0000313" key="7">
    <source>
        <dbReference type="Proteomes" id="UP000435649"/>
    </source>
</evidence>
<name>A0A844FY64_9BACT</name>
<protein>
    <recommendedName>
        <fullName evidence="5">Solute-binding protein family 5 domain-containing protein</fullName>
    </recommendedName>
</protein>
<evidence type="ECO:0000256" key="3">
    <source>
        <dbReference type="ARBA" id="ARBA00022729"/>
    </source>
</evidence>
<keyword evidence="4" id="KW-0812">Transmembrane</keyword>
<keyword evidence="4" id="KW-1133">Transmembrane helix</keyword>
<dbReference type="GO" id="GO:0015833">
    <property type="term" value="P:peptide transport"/>
    <property type="evidence" value="ECO:0007669"/>
    <property type="project" value="TreeGrafter"/>
</dbReference>
<feature type="transmembrane region" description="Helical" evidence="4">
    <location>
        <begin position="6"/>
        <end position="29"/>
    </location>
</feature>
<dbReference type="GO" id="GO:0043190">
    <property type="term" value="C:ATP-binding cassette (ABC) transporter complex"/>
    <property type="evidence" value="ECO:0007669"/>
    <property type="project" value="InterPro"/>
</dbReference>
<dbReference type="SUPFAM" id="SSF53850">
    <property type="entry name" value="Periplasmic binding protein-like II"/>
    <property type="match status" value="1"/>
</dbReference>
<dbReference type="RefSeq" id="WP_106053956.1">
    <property type="nucleotide sequence ID" value="NZ_CALXOB010000006.1"/>
</dbReference>
<dbReference type="PANTHER" id="PTHR30290:SF9">
    <property type="entry name" value="OLIGOPEPTIDE-BINDING PROTEIN APPA"/>
    <property type="match status" value="1"/>
</dbReference>
<dbReference type="GO" id="GO:1904680">
    <property type="term" value="F:peptide transmembrane transporter activity"/>
    <property type="evidence" value="ECO:0007669"/>
    <property type="project" value="TreeGrafter"/>
</dbReference>
<comment type="similarity">
    <text evidence="1">Belongs to the bacterial solute-binding protein 5 family.</text>
</comment>
<dbReference type="InterPro" id="IPR000914">
    <property type="entry name" value="SBP_5_dom"/>
</dbReference>
<keyword evidence="3" id="KW-0732">Signal</keyword>
<organism evidence="6 7">
    <name type="scientific">Victivallis lenta</name>
    <dbReference type="NCBI Taxonomy" id="2606640"/>
    <lineage>
        <taxon>Bacteria</taxon>
        <taxon>Pseudomonadati</taxon>
        <taxon>Lentisphaerota</taxon>
        <taxon>Lentisphaeria</taxon>
        <taxon>Victivallales</taxon>
        <taxon>Victivallaceae</taxon>
        <taxon>Victivallis</taxon>
    </lineage>
</organism>
<dbReference type="InterPro" id="IPR030678">
    <property type="entry name" value="Peptide/Ni-bd"/>
</dbReference>
<evidence type="ECO:0000313" key="6">
    <source>
        <dbReference type="EMBL" id="MST96240.1"/>
    </source>
</evidence>
<comment type="caution">
    <text evidence="6">The sequence shown here is derived from an EMBL/GenBank/DDBJ whole genome shotgun (WGS) entry which is preliminary data.</text>
</comment>
<gene>
    <name evidence="6" type="ORF">FYJ85_04160</name>
</gene>
<dbReference type="Gene3D" id="3.10.105.10">
    <property type="entry name" value="Dipeptide-binding Protein, Domain 3"/>
    <property type="match status" value="1"/>
</dbReference>
<keyword evidence="2" id="KW-0813">Transport</keyword>
<dbReference type="CDD" id="cd08514">
    <property type="entry name" value="PBP2_AppA_like"/>
    <property type="match status" value="1"/>
</dbReference>
<dbReference type="PIRSF" id="PIRSF002741">
    <property type="entry name" value="MppA"/>
    <property type="match status" value="1"/>
</dbReference>
<proteinExistence type="inferred from homology"/>
<dbReference type="Pfam" id="PF00496">
    <property type="entry name" value="SBP_bac_5"/>
    <property type="match status" value="1"/>
</dbReference>
<evidence type="ECO:0000256" key="1">
    <source>
        <dbReference type="ARBA" id="ARBA00005695"/>
    </source>
</evidence>
<dbReference type="AlphaFoldDB" id="A0A844FY64"/>
<sequence length="613" mass="70783">MGNNGYLKFILTALVLAIVFFGYMLVTAVDRVRESNLRLLAKLDELPGRISVTAPAAVPAQAAAIRREPFANAEFFDPSAQTGGRMIQATIADTANMNYLINTEATAGEFWNLCNSSLAGINFEKPDEYEPQMAESWSISDDHKVYRIKLRKGIYWHDFTDPVTGKEHRNVEVTAEDFKFFVDVVKNPEVNCGPMRVYYQDLESVEILGRYEFEVRWSREYYGSKASTLGLSPLPRHLYHAYDGPFDGKKFNEDHIRNRMIVGCGPYQFVKWEKDRRVVFRRNPRYFGLRYGAGPSLDYLVYEIIKHPNTRFQALLSGELDQLGLSPDQWIQRADEKPFKDGTLKRYKYLLPQYTYIGWNLRNPLFSDARVRRALTMLIDRERIRKDVYFDLAEIIAGPFFPKSRYTDQTVKPWPYDPAEAKKLLAEAGWKDEDGDGILEKAGRKFTFTMLQIATSSIQQKMMPMIKETLAAAGIDMKIQNVEWSVYLQRLEEQNFEACCLGWQSPFDPDPYQIWHSSQADQRGSSNHIGFKNAEADRIIEELRKTFDVEKRIELAHRFCRILHEEQPYTFLFAPYSLVALSGRYRNVRVFPVGIPDSIMWVPGAEQKKVPGL</sequence>
<reference evidence="6 7" key="1">
    <citation type="submission" date="2019-08" db="EMBL/GenBank/DDBJ databases">
        <title>In-depth cultivation of the pig gut microbiome towards novel bacterial diversity and tailored functional studies.</title>
        <authorList>
            <person name="Wylensek D."/>
            <person name="Hitch T.C.A."/>
            <person name="Clavel T."/>
        </authorList>
    </citation>
    <scope>NUCLEOTIDE SEQUENCE [LARGE SCALE GENOMIC DNA]</scope>
    <source>
        <strain evidence="6 7">BBE-744-WT-12</strain>
    </source>
</reference>
<keyword evidence="7" id="KW-1185">Reference proteome</keyword>
<evidence type="ECO:0000256" key="4">
    <source>
        <dbReference type="SAM" id="Phobius"/>
    </source>
</evidence>